<dbReference type="CDD" id="cd22016">
    <property type="entry name" value="HMG-box_NHP10-like"/>
    <property type="match status" value="1"/>
</dbReference>
<evidence type="ECO:0000256" key="3">
    <source>
        <dbReference type="ARBA" id="ARBA00023242"/>
    </source>
</evidence>
<keyword evidence="9" id="KW-1185">Reference proteome</keyword>
<gene>
    <name evidence="8" type="ORF">SNE40_023085</name>
</gene>
<feature type="domain" description="HMG box" evidence="7">
    <location>
        <begin position="156"/>
        <end position="229"/>
    </location>
</feature>
<evidence type="ECO:0000313" key="8">
    <source>
        <dbReference type="EMBL" id="KAK6166373.1"/>
    </source>
</evidence>
<comment type="subcellular location">
    <subcellularLocation>
        <location evidence="1">Nucleus</location>
    </subcellularLocation>
</comment>
<keyword evidence="2 4" id="KW-0238">DNA-binding</keyword>
<keyword evidence="5" id="KW-0175">Coiled coil</keyword>
<name>A0AAN8G242_PATCE</name>
<evidence type="ECO:0000256" key="2">
    <source>
        <dbReference type="ARBA" id="ARBA00023125"/>
    </source>
</evidence>
<evidence type="ECO:0000256" key="5">
    <source>
        <dbReference type="SAM" id="Coils"/>
    </source>
</evidence>
<dbReference type="PROSITE" id="PS50118">
    <property type="entry name" value="HMG_BOX_2"/>
    <property type="match status" value="1"/>
</dbReference>
<feature type="DNA-binding region" description="HMG box" evidence="4">
    <location>
        <begin position="156"/>
        <end position="229"/>
    </location>
</feature>
<keyword evidence="3 4" id="KW-0539">Nucleus</keyword>
<dbReference type="Gene3D" id="1.10.30.10">
    <property type="entry name" value="High mobility group box domain"/>
    <property type="match status" value="1"/>
</dbReference>
<dbReference type="GO" id="GO:0005634">
    <property type="term" value="C:nucleus"/>
    <property type="evidence" value="ECO:0007669"/>
    <property type="project" value="UniProtKB-SubCell"/>
</dbReference>
<evidence type="ECO:0000259" key="7">
    <source>
        <dbReference type="PROSITE" id="PS50118"/>
    </source>
</evidence>
<dbReference type="InterPro" id="IPR050342">
    <property type="entry name" value="HMGB"/>
</dbReference>
<organism evidence="8 9">
    <name type="scientific">Patella caerulea</name>
    <name type="common">Rayed Mediterranean limpet</name>
    <dbReference type="NCBI Taxonomy" id="87958"/>
    <lineage>
        <taxon>Eukaryota</taxon>
        <taxon>Metazoa</taxon>
        <taxon>Spiralia</taxon>
        <taxon>Lophotrochozoa</taxon>
        <taxon>Mollusca</taxon>
        <taxon>Gastropoda</taxon>
        <taxon>Patellogastropoda</taxon>
        <taxon>Patelloidea</taxon>
        <taxon>Patellidae</taxon>
        <taxon>Patella</taxon>
    </lineage>
</organism>
<evidence type="ECO:0000313" key="9">
    <source>
        <dbReference type="Proteomes" id="UP001347796"/>
    </source>
</evidence>
<feature type="coiled-coil region" evidence="5">
    <location>
        <begin position="36"/>
        <end position="70"/>
    </location>
</feature>
<dbReference type="GO" id="GO:0006357">
    <property type="term" value="P:regulation of transcription by RNA polymerase II"/>
    <property type="evidence" value="ECO:0007669"/>
    <property type="project" value="TreeGrafter"/>
</dbReference>
<dbReference type="AlphaFoldDB" id="A0AAN8G242"/>
<sequence length="266" mass="31232">MAEELEATLSTVRQETAFLTKYFDLRKRCEQMQQANEKMVNRLQHVKKIIKRHKREKKYLEARLVEYGDNYKESQVPVSWEEDQLFNCLRQNEPPPYPKASQDEDTSTGDNVAKMSADKSSALSTIQPFLEAYKKDGGPAKSRKVKSEKEKDPNAPKKPVNVFQLFCQEQKPVIQTLYFQENKEDIAHHELTRRLAHKWHMMSQEDKQVYYDLHEQENQKYRQEMQVYENKSEVLNKPLDILSQTSEANLAALHLPSQLSVKQEVD</sequence>
<proteinExistence type="predicted"/>
<dbReference type="GO" id="GO:0003677">
    <property type="term" value="F:DNA binding"/>
    <property type="evidence" value="ECO:0007669"/>
    <property type="project" value="UniProtKB-UniRule"/>
</dbReference>
<dbReference type="SUPFAM" id="SSF47095">
    <property type="entry name" value="HMG-box"/>
    <property type="match status" value="1"/>
</dbReference>
<feature type="region of interest" description="Disordered" evidence="6">
    <location>
        <begin position="132"/>
        <end position="157"/>
    </location>
</feature>
<comment type="caution">
    <text evidence="8">The sequence shown here is derived from an EMBL/GenBank/DDBJ whole genome shotgun (WGS) entry which is preliminary data.</text>
</comment>
<feature type="compositionally biased region" description="Basic and acidic residues" evidence="6">
    <location>
        <begin position="145"/>
        <end position="155"/>
    </location>
</feature>
<dbReference type="InterPro" id="IPR056513">
    <property type="entry name" value="INO80F"/>
</dbReference>
<evidence type="ECO:0000256" key="1">
    <source>
        <dbReference type="ARBA" id="ARBA00004123"/>
    </source>
</evidence>
<dbReference type="SMART" id="SM00398">
    <property type="entry name" value="HMG"/>
    <property type="match status" value="1"/>
</dbReference>
<dbReference type="Pfam" id="PF24245">
    <property type="entry name" value="INO80F"/>
    <property type="match status" value="1"/>
</dbReference>
<dbReference type="EMBL" id="JAZGQO010000021">
    <property type="protein sequence ID" value="KAK6166373.1"/>
    <property type="molecule type" value="Genomic_DNA"/>
</dbReference>
<evidence type="ECO:0000256" key="6">
    <source>
        <dbReference type="SAM" id="MobiDB-lite"/>
    </source>
</evidence>
<accession>A0AAN8G242</accession>
<evidence type="ECO:0000256" key="4">
    <source>
        <dbReference type="PROSITE-ProRule" id="PRU00267"/>
    </source>
</evidence>
<reference evidence="8 9" key="1">
    <citation type="submission" date="2024-01" db="EMBL/GenBank/DDBJ databases">
        <title>The genome of the rayed Mediterranean limpet Patella caerulea (Linnaeus, 1758).</title>
        <authorList>
            <person name="Anh-Thu Weber A."/>
            <person name="Halstead-Nussloch G."/>
        </authorList>
    </citation>
    <scope>NUCLEOTIDE SEQUENCE [LARGE SCALE GENOMIC DNA]</scope>
    <source>
        <strain evidence="8">AATW-2023a</strain>
        <tissue evidence="8">Whole specimen</tissue>
    </source>
</reference>
<protein>
    <recommendedName>
        <fullName evidence="7">HMG box domain-containing protein</fullName>
    </recommendedName>
</protein>
<dbReference type="PANTHER" id="PTHR48112:SF22">
    <property type="entry name" value="MITOCHONDRIAL TRANSCRIPTION FACTOR A, ISOFORM B"/>
    <property type="match status" value="1"/>
</dbReference>
<dbReference type="InterPro" id="IPR009071">
    <property type="entry name" value="HMG_box_dom"/>
</dbReference>
<dbReference type="Proteomes" id="UP001347796">
    <property type="component" value="Unassembled WGS sequence"/>
</dbReference>
<dbReference type="PANTHER" id="PTHR48112">
    <property type="entry name" value="HIGH MOBILITY GROUP PROTEIN DSP1"/>
    <property type="match status" value="1"/>
</dbReference>
<feature type="region of interest" description="Disordered" evidence="6">
    <location>
        <begin position="89"/>
        <end position="120"/>
    </location>
</feature>
<dbReference type="InterPro" id="IPR036910">
    <property type="entry name" value="HMG_box_dom_sf"/>
</dbReference>
<dbReference type="Pfam" id="PF00505">
    <property type="entry name" value="HMG_box"/>
    <property type="match status" value="1"/>
</dbReference>